<protein>
    <submittedName>
        <fullName evidence="5">HlyD family efflux transporter periplasmic adaptor subunit</fullName>
    </submittedName>
</protein>
<evidence type="ECO:0000256" key="1">
    <source>
        <dbReference type="ARBA" id="ARBA00004196"/>
    </source>
</evidence>
<dbReference type="InterPro" id="IPR050465">
    <property type="entry name" value="UPF0194_transport"/>
</dbReference>
<keyword evidence="4" id="KW-0812">Transmembrane</keyword>
<keyword evidence="4" id="KW-0472">Membrane</keyword>
<evidence type="ECO:0000313" key="5">
    <source>
        <dbReference type="EMBL" id="RLQ88116.1"/>
    </source>
</evidence>
<name>A0A3L7JBV1_9HYPH</name>
<evidence type="ECO:0000313" key="6">
    <source>
        <dbReference type="Proteomes" id="UP000281094"/>
    </source>
</evidence>
<dbReference type="SUPFAM" id="SSF111369">
    <property type="entry name" value="HlyD-like secretion proteins"/>
    <property type="match status" value="1"/>
</dbReference>
<dbReference type="Gene3D" id="1.10.287.470">
    <property type="entry name" value="Helix hairpin bin"/>
    <property type="match status" value="1"/>
</dbReference>
<evidence type="ECO:0000256" key="2">
    <source>
        <dbReference type="ARBA" id="ARBA00023054"/>
    </source>
</evidence>
<evidence type="ECO:0000256" key="4">
    <source>
        <dbReference type="SAM" id="Phobius"/>
    </source>
</evidence>
<evidence type="ECO:0000256" key="3">
    <source>
        <dbReference type="SAM" id="Coils"/>
    </source>
</evidence>
<comment type="caution">
    <text evidence="5">The sequence shown here is derived from an EMBL/GenBank/DDBJ whole genome shotgun (WGS) entry which is preliminary data.</text>
</comment>
<dbReference type="EMBL" id="RCWN01000001">
    <property type="protein sequence ID" value="RLQ88116.1"/>
    <property type="molecule type" value="Genomic_DNA"/>
</dbReference>
<dbReference type="GO" id="GO:0030313">
    <property type="term" value="C:cell envelope"/>
    <property type="evidence" value="ECO:0007669"/>
    <property type="project" value="UniProtKB-SubCell"/>
</dbReference>
<dbReference type="Gene3D" id="2.40.50.100">
    <property type="match status" value="1"/>
</dbReference>
<feature type="transmembrane region" description="Helical" evidence="4">
    <location>
        <begin position="221"/>
        <end position="243"/>
    </location>
</feature>
<keyword evidence="6" id="KW-1185">Reference proteome</keyword>
<dbReference type="RefSeq" id="WP_121645081.1">
    <property type="nucleotide sequence ID" value="NZ_RCWN01000001.1"/>
</dbReference>
<feature type="coiled-coil region" evidence="3">
    <location>
        <begin position="316"/>
        <end position="350"/>
    </location>
</feature>
<comment type="subcellular location">
    <subcellularLocation>
        <location evidence="1">Cell envelope</location>
    </subcellularLocation>
</comment>
<dbReference type="AlphaFoldDB" id="A0A3L7JBV1"/>
<gene>
    <name evidence="5" type="ORF">D8780_07780</name>
</gene>
<keyword evidence="2 3" id="KW-0175">Coiled coil</keyword>
<accession>A0A3L7JBV1</accession>
<dbReference type="Proteomes" id="UP000281094">
    <property type="component" value="Unassembled WGS sequence"/>
</dbReference>
<reference evidence="5 6" key="1">
    <citation type="submission" date="2018-10" db="EMBL/GenBank/DDBJ databases">
        <title>Notoacmeibacter sp. M2BS9Y-3-1, whole genome shotgun sequence.</title>
        <authorList>
            <person name="Tuo L."/>
        </authorList>
    </citation>
    <scope>NUCLEOTIDE SEQUENCE [LARGE SCALE GENOMIC DNA]</scope>
    <source>
        <strain evidence="5 6">M2BS9Y-3-1</strain>
    </source>
</reference>
<organism evidence="5 6">
    <name type="scientific">Notoacmeibacter ruber</name>
    <dbReference type="NCBI Taxonomy" id="2670375"/>
    <lineage>
        <taxon>Bacteria</taxon>
        <taxon>Pseudomonadati</taxon>
        <taxon>Pseudomonadota</taxon>
        <taxon>Alphaproteobacteria</taxon>
        <taxon>Hyphomicrobiales</taxon>
        <taxon>Notoacmeibacteraceae</taxon>
        <taxon>Notoacmeibacter</taxon>
    </lineage>
</organism>
<dbReference type="PANTHER" id="PTHR32347:SF23">
    <property type="entry name" value="BLL5650 PROTEIN"/>
    <property type="match status" value="1"/>
</dbReference>
<dbReference type="PANTHER" id="PTHR32347">
    <property type="entry name" value="EFFLUX SYSTEM COMPONENT YKNX-RELATED"/>
    <property type="match status" value="1"/>
</dbReference>
<sequence length="485" mass="52901">MNKCVHPSQFPKAADRAGQTVRRLNADNPPQRVSSRLAALLLYEGRLRQPRSRDGLGITITTGLKADLIPGLERVFLFQANAGGALRLTHASDVAQPDRDAPAMQCLEKAVGIHQRAMLCITTFGKNEFLQSGNGAGGDCLQDGPAGAFFTLLPIPLRHGRDDRSNRQRRPDCILLLETDRPLETSDPVLLRIADACNHALTLFQRPSSLGHRLRQKRTRITVAAMAALGLLACVPVPFSALAPAEIVAADPFIVASPLDGIIHDIVVPPNATIKAGDLLFTFDDTELAGRRAIARETLSVARAREQRLRQAAFSEPAARRELAEAEAARQIAEAELQQAENRLARTRVLAQRGGTVLYSRPDHWIGRPVSTGERIMEIADPRAVKLHADLPVGDAIVLDSHPSLRFFVEGQPFRPVAGKVLSAGYRAEVTPDQRLAYKITAELSDKTGLRIGMRGTAQLLGKRVALGYYLLRRPIAALRQRVGL</sequence>
<proteinExistence type="predicted"/>
<keyword evidence="4" id="KW-1133">Transmembrane helix</keyword>